<dbReference type="OMA" id="PNQNRRE"/>
<dbReference type="InterPro" id="IPR002939">
    <property type="entry name" value="DnaJ_C"/>
</dbReference>
<dbReference type="CDD" id="cd10747">
    <property type="entry name" value="DnaJ_C"/>
    <property type="match status" value="1"/>
</dbReference>
<dbReference type="PaxDb" id="4081-Solyc03g007650.1.1"/>
<sequence length="273" mass="30519">MNESSTSLRITRGSPLHVNVVDILPSFSMGLTQEFGVNVRSLGKSKQLIQEQTMEELRSKKKNDPMAVQQVNHGVPMHSSVPRKEAPVQQNLPCNLEDLYKGTTKKMKISREIADSSGKRIVQEILTIEIKPGWKKGTKITFQEKGNEQPGVIPADLVFIIDEKPHKVFSRDGNDLIVTQKIPSAEALTGTNVQLTTLDGRNLTIPINNVIQPNYEHIVPGEGMPLPKDPSKKGNLRIKFDIKFPARLTVAQKSGIKELLGLKHKLRYNFFVN</sequence>
<evidence type="ECO:0000256" key="1">
    <source>
        <dbReference type="ARBA" id="ARBA00023186"/>
    </source>
</evidence>
<reference evidence="3" key="1">
    <citation type="journal article" date="2012" name="Nature">
        <title>The tomato genome sequence provides insights into fleshy fruit evolution.</title>
        <authorList>
            <consortium name="Tomato Genome Consortium"/>
        </authorList>
    </citation>
    <scope>NUCLEOTIDE SEQUENCE [LARGE SCALE GENOMIC DNA]</scope>
    <source>
        <strain evidence="3">cv. Heinz 1706</strain>
    </source>
</reference>
<dbReference type="AlphaFoldDB" id="A0A3Q7FGC4"/>
<dbReference type="STRING" id="4081.A0A3Q7FGC4"/>
<dbReference type="InterPro" id="IPR051339">
    <property type="entry name" value="DnaJ_subfamily_B"/>
</dbReference>
<dbReference type="GO" id="GO:0051087">
    <property type="term" value="F:protein-folding chaperone binding"/>
    <property type="evidence" value="ECO:0000318"/>
    <property type="project" value="GO_Central"/>
</dbReference>
<proteinExistence type="predicted"/>
<dbReference type="EnsemblPlants" id="Solyc03g007650.1.1">
    <property type="protein sequence ID" value="Solyc03g007650.1.1.1"/>
    <property type="gene ID" value="Solyc03g007650.1"/>
</dbReference>
<evidence type="ECO:0000259" key="2">
    <source>
        <dbReference type="Pfam" id="PF01556"/>
    </source>
</evidence>
<organism evidence="3">
    <name type="scientific">Solanum lycopersicum</name>
    <name type="common">Tomato</name>
    <name type="synonym">Lycopersicon esculentum</name>
    <dbReference type="NCBI Taxonomy" id="4081"/>
    <lineage>
        <taxon>Eukaryota</taxon>
        <taxon>Viridiplantae</taxon>
        <taxon>Streptophyta</taxon>
        <taxon>Embryophyta</taxon>
        <taxon>Tracheophyta</taxon>
        <taxon>Spermatophyta</taxon>
        <taxon>Magnoliopsida</taxon>
        <taxon>eudicotyledons</taxon>
        <taxon>Gunneridae</taxon>
        <taxon>Pentapetalae</taxon>
        <taxon>asterids</taxon>
        <taxon>lamiids</taxon>
        <taxon>Solanales</taxon>
        <taxon>Solanaceae</taxon>
        <taxon>Solanoideae</taxon>
        <taxon>Solaneae</taxon>
        <taxon>Solanum</taxon>
        <taxon>Solanum subgen. Lycopersicon</taxon>
    </lineage>
</organism>
<dbReference type="Pfam" id="PF01556">
    <property type="entry name" value="DnaJ_C"/>
    <property type="match status" value="1"/>
</dbReference>
<dbReference type="FunFam" id="2.60.260.20:FF:000006">
    <property type="entry name" value="DnaJ subfamily B member 13"/>
    <property type="match status" value="1"/>
</dbReference>
<evidence type="ECO:0000313" key="3">
    <source>
        <dbReference type="EnsemblPlants" id="Solyc03g007650.1.1.1"/>
    </source>
</evidence>
<name>A0A3Q7FGC4_SOLLC</name>
<dbReference type="GO" id="GO:0006457">
    <property type="term" value="P:protein folding"/>
    <property type="evidence" value="ECO:0007669"/>
    <property type="project" value="InterPro"/>
</dbReference>
<protein>
    <recommendedName>
        <fullName evidence="2">Chaperone DnaJ C-terminal domain-containing protein</fullName>
    </recommendedName>
</protein>
<dbReference type="Gramene" id="Solyc03g007650.1.1">
    <property type="protein sequence ID" value="Solyc03g007650.1.1.1"/>
    <property type="gene ID" value="Solyc03g007650.1"/>
</dbReference>
<dbReference type="GO" id="GO:0005829">
    <property type="term" value="C:cytosol"/>
    <property type="evidence" value="ECO:0000318"/>
    <property type="project" value="GO_Central"/>
</dbReference>
<dbReference type="PANTHER" id="PTHR24078:SF529">
    <property type="entry name" value="HEAT-SHOCK PROTEIN DNAJ"/>
    <property type="match status" value="1"/>
</dbReference>
<accession>A0A3Q7FGC4</accession>
<keyword evidence="1" id="KW-0143">Chaperone</keyword>
<dbReference type="InParanoid" id="A0A3Q7FGC4"/>
<dbReference type="SUPFAM" id="SSF49493">
    <property type="entry name" value="HSP40/DnaJ peptide-binding domain"/>
    <property type="match status" value="2"/>
</dbReference>
<dbReference type="InterPro" id="IPR008971">
    <property type="entry name" value="HSP40/DnaJ_pept-bd"/>
</dbReference>
<dbReference type="Gene3D" id="2.60.260.20">
    <property type="entry name" value="Urease metallochaperone UreE, N-terminal domain"/>
    <property type="match status" value="2"/>
</dbReference>
<reference evidence="3" key="2">
    <citation type="submission" date="2019-01" db="UniProtKB">
        <authorList>
            <consortium name="EnsemblPlants"/>
        </authorList>
    </citation>
    <scope>IDENTIFICATION</scope>
    <source>
        <strain evidence="3">cv. Heinz 1706</strain>
    </source>
</reference>
<keyword evidence="4" id="KW-1185">Reference proteome</keyword>
<feature type="domain" description="Chaperone DnaJ C-terminal" evidence="2">
    <location>
        <begin position="89"/>
        <end position="245"/>
    </location>
</feature>
<dbReference type="PANTHER" id="PTHR24078">
    <property type="entry name" value="DNAJ HOMOLOG SUBFAMILY C MEMBER"/>
    <property type="match status" value="1"/>
</dbReference>
<dbReference type="FunFam" id="2.60.260.20:FF:000002">
    <property type="entry name" value="Dnaj homolog subfamily b member"/>
    <property type="match status" value="1"/>
</dbReference>
<evidence type="ECO:0000313" key="4">
    <source>
        <dbReference type="Proteomes" id="UP000004994"/>
    </source>
</evidence>
<dbReference type="Proteomes" id="UP000004994">
    <property type="component" value="Chromosome 3"/>
</dbReference>
<dbReference type="GO" id="GO:0051082">
    <property type="term" value="F:unfolded protein binding"/>
    <property type="evidence" value="ECO:0000318"/>
    <property type="project" value="GO_Central"/>
</dbReference>